<keyword evidence="3" id="KW-1185">Reference proteome</keyword>
<dbReference type="GeneID" id="83202384"/>
<gene>
    <name evidence="2" type="ORF">N7468_005785</name>
</gene>
<feature type="region of interest" description="Disordered" evidence="1">
    <location>
        <begin position="13"/>
        <end position="37"/>
    </location>
</feature>
<proteinExistence type="predicted"/>
<name>A0A9W9NZZ1_9EURO</name>
<organism evidence="2 3">
    <name type="scientific">Penicillium chermesinum</name>
    <dbReference type="NCBI Taxonomy" id="63820"/>
    <lineage>
        <taxon>Eukaryota</taxon>
        <taxon>Fungi</taxon>
        <taxon>Dikarya</taxon>
        <taxon>Ascomycota</taxon>
        <taxon>Pezizomycotina</taxon>
        <taxon>Eurotiomycetes</taxon>
        <taxon>Eurotiomycetidae</taxon>
        <taxon>Eurotiales</taxon>
        <taxon>Aspergillaceae</taxon>
        <taxon>Penicillium</taxon>
    </lineage>
</organism>
<reference evidence="2" key="1">
    <citation type="submission" date="2022-11" db="EMBL/GenBank/DDBJ databases">
        <authorList>
            <person name="Petersen C."/>
        </authorList>
    </citation>
    <scope>NUCLEOTIDE SEQUENCE</scope>
    <source>
        <strain evidence="2">IBT 19713</strain>
    </source>
</reference>
<protein>
    <submittedName>
        <fullName evidence="2">Uncharacterized protein</fullName>
    </submittedName>
</protein>
<comment type="caution">
    <text evidence="2">The sequence shown here is derived from an EMBL/GenBank/DDBJ whole genome shotgun (WGS) entry which is preliminary data.</text>
</comment>
<reference evidence="2" key="2">
    <citation type="journal article" date="2023" name="IMA Fungus">
        <title>Comparative genomic study of the Penicillium genus elucidates a diverse pangenome and 15 lateral gene transfer events.</title>
        <authorList>
            <person name="Petersen C."/>
            <person name="Sorensen T."/>
            <person name="Nielsen M.R."/>
            <person name="Sondergaard T.E."/>
            <person name="Sorensen J.L."/>
            <person name="Fitzpatrick D.A."/>
            <person name="Frisvad J.C."/>
            <person name="Nielsen K.L."/>
        </authorList>
    </citation>
    <scope>NUCLEOTIDE SEQUENCE</scope>
    <source>
        <strain evidence="2">IBT 19713</strain>
    </source>
</reference>
<accession>A0A9W9NZZ1</accession>
<sequence>MYTHASTVFMNSRSESRDVDVPVHGQPRHATPVDPSGEPWALVVTEEAQHAALDHTLGVGGFAVVADQDIVAGVGDGAREPFVAVAGAAGDDAVVFRIGAHLDLLSGWVQLVEHEFIPVHPGIGLAVRGLDFGDKVDGVMALARVGGKLDLGVGCDQFVHRGGEFVCCEEIAGPLVRAI</sequence>
<dbReference type="RefSeq" id="XP_058330821.1">
    <property type="nucleotide sequence ID" value="XM_058475081.1"/>
</dbReference>
<evidence type="ECO:0000256" key="1">
    <source>
        <dbReference type="SAM" id="MobiDB-lite"/>
    </source>
</evidence>
<dbReference type="AlphaFoldDB" id="A0A9W9NZZ1"/>
<evidence type="ECO:0000313" key="2">
    <source>
        <dbReference type="EMBL" id="KAJ5232829.1"/>
    </source>
</evidence>
<dbReference type="Proteomes" id="UP001150941">
    <property type="component" value="Unassembled WGS sequence"/>
</dbReference>
<evidence type="ECO:0000313" key="3">
    <source>
        <dbReference type="Proteomes" id="UP001150941"/>
    </source>
</evidence>
<dbReference type="EMBL" id="JAPQKS010000004">
    <property type="protein sequence ID" value="KAJ5232829.1"/>
    <property type="molecule type" value="Genomic_DNA"/>
</dbReference>